<accession>A0A1H9S958</accession>
<dbReference type="PROSITE" id="PS50111">
    <property type="entry name" value="CHEMOTAXIS_TRANSDUC_2"/>
    <property type="match status" value="1"/>
</dbReference>
<dbReference type="PANTHER" id="PTHR32089">
    <property type="entry name" value="METHYL-ACCEPTING CHEMOTAXIS PROTEIN MCPB"/>
    <property type="match status" value="1"/>
</dbReference>
<dbReference type="AlphaFoldDB" id="A0A1H9S958"/>
<keyword evidence="4" id="KW-1133">Transmembrane helix</keyword>
<evidence type="ECO:0000259" key="5">
    <source>
        <dbReference type="PROSITE" id="PS50111"/>
    </source>
</evidence>
<feature type="domain" description="Methyl-accepting transducer" evidence="5">
    <location>
        <begin position="90"/>
        <end position="340"/>
    </location>
</feature>
<dbReference type="GO" id="GO:0007165">
    <property type="term" value="P:signal transduction"/>
    <property type="evidence" value="ECO:0007669"/>
    <property type="project" value="UniProtKB-KW"/>
</dbReference>
<keyword evidence="7" id="KW-1185">Reference proteome</keyword>
<feature type="coiled-coil region" evidence="3">
    <location>
        <begin position="49"/>
        <end position="76"/>
    </location>
</feature>
<dbReference type="InterPro" id="IPR004089">
    <property type="entry name" value="MCPsignal_dom"/>
</dbReference>
<proteinExistence type="predicted"/>
<evidence type="ECO:0000256" key="4">
    <source>
        <dbReference type="SAM" id="Phobius"/>
    </source>
</evidence>
<name>A0A1H9S958_9BACI</name>
<dbReference type="OrthoDB" id="242546at2"/>
<dbReference type="PANTHER" id="PTHR32089:SF112">
    <property type="entry name" value="LYSOZYME-LIKE PROTEIN-RELATED"/>
    <property type="match status" value="1"/>
</dbReference>
<dbReference type="STRING" id="531814.SAMN04487944_110143"/>
<evidence type="ECO:0000313" key="6">
    <source>
        <dbReference type="EMBL" id="SER81537.1"/>
    </source>
</evidence>
<keyword evidence="4" id="KW-0812">Transmembrane</keyword>
<evidence type="ECO:0000313" key="7">
    <source>
        <dbReference type="Proteomes" id="UP000199687"/>
    </source>
</evidence>
<dbReference type="GO" id="GO:0016020">
    <property type="term" value="C:membrane"/>
    <property type="evidence" value="ECO:0007669"/>
    <property type="project" value="InterPro"/>
</dbReference>
<keyword evidence="3" id="KW-0175">Coiled coil</keyword>
<keyword evidence="1 2" id="KW-0807">Transducer</keyword>
<dbReference type="RefSeq" id="WP_089741124.1">
    <property type="nucleotide sequence ID" value="NZ_FOGL01000010.1"/>
</dbReference>
<dbReference type="EMBL" id="FOGL01000010">
    <property type="protein sequence ID" value="SER81537.1"/>
    <property type="molecule type" value="Genomic_DNA"/>
</dbReference>
<protein>
    <submittedName>
        <fullName evidence="6">Methyl-accepting chemotaxis protein</fullName>
    </submittedName>
</protein>
<evidence type="ECO:0000256" key="3">
    <source>
        <dbReference type="SAM" id="Coils"/>
    </source>
</evidence>
<gene>
    <name evidence="6" type="ORF">SAMN04487944_110143</name>
</gene>
<evidence type="ECO:0000256" key="2">
    <source>
        <dbReference type="PROSITE-ProRule" id="PRU00284"/>
    </source>
</evidence>
<dbReference type="Proteomes" id="UP000199687">
    <property type="component" value="Unassembled WGS sequence"/>
</dbReference>
<dbReference type="SUPFAM" id="SSF58104">
    <property type="entry name" value="Methyl-accepting chemotaxis protein (MCP) signaling domain"/>
    <property type="match status" value="1"/>
</dbReference>
<dbReference type="Pfam" id="PF00015">
    <property type="entry name" value="MCPsignal"/>
    <property type="match status" value="1"/>
</dbReference>
<reference evidence="6 7" key="1">
    <citation type="submission" date="2016-10" db="EMBL/GenBank/DDBJ databases">
        <authorList>
            <person name="de Groot N.N."/>
        </authorList>
    </citation>
    <scope>NUCLEOTIDE SEQUENCE [LARGE SCALE GENOMIC DNA]</scope>
    <source>
        <strain evidence="6 7">CGMCC 1.7727</strain>
    </source>
</reference>
<evidence type="ECO:0000256" key="1">
    <source>
        <dbReference type="ARBA" id="ARBA00023224"/>
    </source>
</evidence>
<feature type="coiled-coil region" evidence="3">
    <location>
        <begin position="318"/>
        <end position="363"/>
    </location>
</feature>
<dbReference type="Gene3D" id="1.10.287.950">
    <property type="entry name" value="Methyl-accepting chemotaxis protein"/>
    <property type="match status" value="1"/>
</dbReference>
<sequence>MGIAGIVYNSLAANAEVQFLSDNLSLVLVTYLLSGIIAGVLIYLNRNQFKQIESMLEKSEEESLEKEKNQKTLERHVDSITERITGVNQKVQSNVESQTEISQAISEITTGSTVQNEKISNIAHSLQNMLAQALKMLNETGSLKQDFESAMETSYNGDAISKELSQSMSEFDQHIQDLSRAFQSLSNNIRETNSFSQDIIDVSQQTNLLALNASIEAARAGEAGKGFAVVAEEIRKLAEVTNKAAEKITSNLAEVNETNDSALEIMNVNIKMVQSNQDRTEQVNRAFSELTEHLENTNHRFTSFQQLAVNVKDDSSIIEQATNELAAIIEQASAALEEMSATVENINNQNETIGQEMKETEQEAKNIVSSRLV</sequence>
<dbReference type="SMART" id="SM00283">
    <property type="entry name" value="MA"/>
    <property type="match status" value="1"/>
</dbReference>
<organism evidence="6 7">
    <name type="scientific">Gracilibacillus ureilyticus</name>
    <dbReference type="NCBI Taxonomy" id="531814"/>
    <lineage>
        <taxon>Bacteria</taxon>
        <taxon>Bacillati</taxon>
        <taxon>Bacillota</taxon>
        <taxon>Bacilli</taxon>
        <taxon>Bacillales</taxon>
        <taxon>Bacillaceae</taxon>
        <taxon>Gracilibacillus</taxon>
    </lineage>
</organism>
<feature type="transmembrane region" description="Helical" evidence="4">
    <location>
        <begin position="24"/>
        <end position="44"/>
    </location>
</feature>
<keyword evidence="4" id="KW-0472">Membrane</keyword>